<dbReference type="OrthoDB" id="9805754at2"/>
<reference evidence="9 10" key="1">
    <citation type="submission" date="2018-08" db="EMBL/GenBank/DDBJ databases">
        <title>Genomic Encyclopedia of Archaeal and Bacterial Type Strains, Phase II (KMG-II): from individual species to whole genera.</title>
        <authorList>
            <person name="Goeker M."/>
        </authorList>
    </citation>
    <scope>NUCLEOTIDE SEQUENCE [LARGE SCALE GENOMIC DNA]</scope>
    <source>
        <strain evidence="9 10">DSM 5002</strain>
    </source>
</reference>
<dbReference type="AlphaFoldDB" id="A0A397Q1U7"/>
<keyword evidence="4" id="KW-0641">Proline biosynthesis</keyword>
<evidence type="ECO:0000256" key="4">
    <source>
        <dbReference type="HAMAP-Rule" id="MF_01925"/>
    </source>
</evidence>
<dbReference type="GO" id="GO:0055129">
    <property type="term" value="P:L-proline biosynthetic process"/>
    <property type="evidence" value="ECO:0007669"/>
    <property type="project" value="UniProtKB-UniRule"/>
</dbReference>
<comment type="similarity">
    <text evidence="1 4">Belongs to the pyrroline-5-carboxylate reductase family.</text>
</comment>
<evidence type="ECO:0000256" key="1">
    <source>
        <dbReference type="ARBA" id="ARBA00005525"/>
    </source>
</evidence>
<evidence type="ECO:0000313" key="10">
    <source>
        <dbReference type="Proteomes" id="UP000266273"/>
    </source>
</evidence>
<feature type="domain" description="Pyrroline-5-carboxylate reductase dimerisation" evidence="8">
    <location>
        <begin position="172"/>
        <end position="277"/>
    </location>
</feature>
<evidence type="ECO:0000256" key="3">
    <source>
        <dbReference type="ARBA" id="ARBA00023002"/>
    </source>
</evidence>
<evidence type="ECO:0000256" key="2">
    <source>
        <dbReference type="ARBA" id="ARBA00022857"/>
    </source>
</evidence>
<dbReference type="HAMAP" id="MF_01925">
    <property type="entry name" value="P5C_reductase"/>
    <property type="match status" value="1"/>
</dbReference>
<dbReference type="Pfam" id="PF03807">
    <property type="entry name" value="F420_oxidored"/>
    <property type="match status" value="1"/>
</dbReference>
<organism evidence="9 10">
    <name type="scientific">Dichotomicrobium thermohalophilum</name>
    <dbReference type="NCBI Taxonomy" id="933063"/>
    <lineage>
        <taxon>Bacteria</taxon>
        <taxon>Pseudomonadati</taxon>
        <taxon>Pseudomonadota</taxon>
        <taxon>Alphaproteobacteria</taxon>
        <taxon>Hyphomicrobiales</taxon>
        <taxon>Hyphomicrobiaceae</taxon>
        <taxon>Dichotomicrobium</taxon>
    </lineage>
</organism>
<dbReference type="NCBIfam" id="TIGR00112">
    <property type="entry name" value="proC"/>
    <property type="match status" value="1"/>
</dbReference>
<dbReference type="InterPro" id="IPR036291">
    <property type="entry name" value="NAD(P)-bd_dom_sf"/>
</dbReference>
<comment type="function">
    <text evidence="4">Catalyzes the reduction of 1-pyrroline-5-carboxylate (PCA) to L-proline.</text>
</comment>
<protein>
    <recommendedName>
        <fullName evidence="4 5">Pyrroline-5-carboxylate reductase</fullName>
        <shortName evidence="4">P5C reductase</shortName>
        <shortName evidence="4">P5CR</shortName>
        <ecNumber evidence="4 5">1.5.1.2</ecNumber>
    </recommendedName>
    <alternativeName>
        <fullName evidence="4">PCA reductase</fullName>
    </alternativeName>
</protein>
<dbReference type="UniPathway" id="UPA00098">
    <property type="reaction ID" value="UER00361"/>
</dbReference>
<dbReference type="PANTHER" id="PTHR11645:SF0">
    <property type="entry name" value="PYRROLINE-5-CARBOXYLATE REDUCTASE 3"/>
    <property type="match status" value="1"/>
</dbReference>
<dbReference type="PIRSF" id="PIRSF000193">
    <property type="entry name" value="Pyrrol-5-carb_rd"/>
    <property type="match status" value="1"/>
</dbReference>
<dbReference type="GO" id="GO:0004735">
    <property type="term" value="F:pyrroline-5-carboxylate reductase activity"/>
    <property type="evidence" value="ECO:0007669"/>
    <property type="project" value="UniProtKB-UniRule"/>
</dbReference>
<dbReference type="InterPro" id="IPR029036">
    <property type="entry name" value="P5CR_dimer"/>
</dbReference>
<dbReference type="SUPFAM" id="SSF51735">
    <property type="entry name" value="NAD(P)-binding Rossmann-fold domains"/>
    <property type="match status" value="1"/>
</dbReference>
<dbReference type="Proteomes" id="UP000266273">
    <property type="component" value="Unassembled WGS sequence"/>
</dbReference>
<dbReference type="SUPFAM" id="SSF48179">
    <property type="entry name" value="6-phosphogluconate dehydrogenase C-terminal domain-like"/>
    <property type="match status" value="1"/>
</dbReference>
<comment type="caution">
    <text evidence="9">The sequence shown here is derived from an EMBL/GenBank/DDBJ whole genome shotgun (WGS) entry which is preliminary data.</text>
</comment>
<dbReference type="EC" id="1.5.1.2" evidence="4 5"/>
<accession>A0A397Q1U7</accession>
<dbReference type="EMBL" id="QXDF01000001">
    <property type="protein sequence ID" value="RIA55142.1"/>
    <property type="molecule type" value="Genomic_DNA"/>
</dbReference>
<keyword evidence="4" id="KW-0028">Amino-acid biosynthesis</keyword>
<evidence type="ECO:0000259" key="8">
    <source>
        <dbReference type="Pfam" id="PF14748"/>
    </source>
</evidence>
<dbReference type="RefSeq" id="WP_119060088.1">
    <property type="nucleotide sequence ID" value="NZ_QXDF01000001.1"/>
</dbReference>
<dbReference type="InterPro" id="IPR008927">
    <property type="entry name" value="6-PGluconate_DH-like_C_sf"/>
</dbReference>
<comment type="subcellular location">
    <subcellularLocation>
        <location evidence="4">Cytoplasm</location>
    </subcellularLocation>
</comment>
<proteinExistence type="inferred from homology"/>
<gene>
    <name evidence="4" type="primary">proC</name>
    <name evidence="9" type="ORF">BXY53_0195</name>
</gene>
<evidence type="ECO:0000256" key="5">
    <source>
        <dbReference type="NCBIfam" id="TIGR00112"/>
    </source>
</evidence>
<feature type="binding site" evidence="6">
    <location>
        <begin position="79"/>
        <end position="82"/>
    </location>
    <ligand>
        <name>NADP(+)</name>
        <dbReference type="ChEBI" id="CHEBI:58349"/>
    </ligand>
</feature>
<evidence type="ECO:0000256" key="6">
    <source>
        <dbReference type="PIRSR" id="PIRSR000193-1"/>
    </source>
</evidence>
<dbReference type="FunFam" id="1.10.3730.10:FF:000001">
    <property type="entry name" value="Pyrroline-5-carboxylate reductase"/>
    <property type="match status" value="1"/>
</dbReference>
<dbReference type="Gene3D" id="1.10.3730.10">
    <property type="entry name" value="ProC C-terminal domain-like"/>
    <property type="match status" value="1"/>
</dbReference>
<dbReference type="Pfam" id="PF14748">
    <property type="entry name" value="P5CR_dimer"/>
    <property type="match status" value="1"/>
</dbReference>
<keyword evidence="10" id="KW-1185">Reference proteome</keyword>
<feature type="domain" description="Pyrroline-5-carboxylate reductase catalytic N-terminal" evidence="7">
    <location>
        <begin position="14"/>
        <end position="101"/>
    </location>
</feature>
<name>A0A397Q1U7_9HYPH</name>
<dbReference type="InterPro" id="IPR000304">
    <property type="entry name" value="Pyrroline-COOH_reductase"/>
</dbReference>
<keyword evidence="3 4" id="KW-0560">Oxidoreductase</keyword>
<comment type="catalytic activity">
    <reaction evidence="4">
        <text>L-proline + NAD(+) = (S)-1-pyrroline-5-carboxylate + NADH + 2 H(+)</text>
        <dbReference type="Rhea" id="RHEA:14105"/>
        <dbReference type="ChEBI" id="CHEBI:15378"/>
        <dbReference type="ChEBI" id="CHEBI:17388"/>
        <dbReference type="ChEBI" id="CHEBI:57540"/>
        <dbReference type="ChEBI" id="CHEBI:57945"/>
        <dbReference type="ChEBI" id="CHEBI:60039"/>
        <dbReference type="EC" id="1.5.1.2"/>
    </reaction>
</comment>
<dbReference type="PANTHER" id="PTHR11645">
    <property type="entry name" value="PYRROLINE-5-CARBOXYLATE REDUCTASE"/>
    <property type="match status" value="1"/>
</dbReference>
<keyword evidence="2 4" id="KW-0521">NADP</keyword>
<dbReference type="InterPro" id="IPR028939">
    <property type="entry name" value="P5C_Rdtase_cat_N"/>
</dbReference>
<comment type="pathway">
    <text evidence="4">Amino-acid biosynthesis; L-proline biosynthesis; L-proline from L-glutamate 5-semialdehyde: step 1/1.</text>
</comment>
<comment type="catalytic activity">
    <reaction evidence="4">
        <text>L-proline + NADP(+) = (S)-1-pyrroline-5-carboxylate + NADPH + 2 H(+)</text>
        <dbReference type="Rhea" id="RHEA:14109"/>
        <dbReference type="ChEBI" id="CHEBI:15378"/>
        <dbReference type="ChEBI" id="CHEBI:17388"/>
        <dbReference type="ChEBI" id="CHEBI:57783"/>
        <dbReference type="ChEBI" id="CHEBI:58349"/>
        <dbReference type="ChEBI" id="CHEBI:60039"/>
        <dbReference type="EC" id="1.5.1.2"/>
    </reaction>
</comment>
<sequence>MPEYPDSFSVTEPIVLVGAGRMGGAMLRAWLRGGLDPEQIFVVDPGAPAETVALRDEHGFSIAVDPEGVTTVPGVIVIAVKPQQMDNVLPGIAHLMGGQTVAMSIAAGRTVESIARHLGPNRPIVRAMPNTPAAIGRGMTVAYANADVTPEQARMCSELLGAVGEVGWIEDESLMDAVTGVSGSGPAYVFLLTECLADAGVEAGLPRDLAEQLARVTVQGAGALMEASDTPAAKLRENVTSPGGTTEAALAELMSEPGLRDLMKRAVAAAVRRSKELSG</sequence>
<dbReference type="Gene3D" id="3.40.50.720">
    <property type="entry name" value="NAD(P)-binding Rossmann-like Domain"/>
    <property type="match status" value="1"/>
</dbReference>
<evidence type="ECO:0000259" key="7">
    <source>
        <dbReference type="Pfam" id="PF03807"/>
    </source>
</evidence>
<keyword evidence="4" id="KW-0963">Cytoplasm</keyword>
<evidence type="ECO:0000313" key="9">
    <source>
        <dbReference type="EMBL" id="RIA55142.1"/>
    </source>
</evidence>
<dbReference type="GO" id="GO:0005737">
    <property type="term" value="C:cytoplasm"/>
    <property type="evidence" value="ECO:0007669"/>
    <property type="project" value="UniProtKB-SubCell"/>
</dbReference>